<reference evidence="1" key="1">
    <citation type="submission" date="2021-07" db="EMBL/GenBank/DDBJ databases">
        <authorList>
            <person name="Durling M."/>
        </authorList>
    </citation>
    <scope>NUCLEOTIDE SEQUENCE</scope>
</reference>
<evidence type="ECO:0000313" key="1">
    <source>
        <dbReference type="EMBL" id="CAG8983422.1"/>
    </source>
</evidence>
<gene>
    <name evidence="1" type="ORF">HYALB_00000590</name>
</gene>
<keyword evidence="2" id="KW-1185">Reference proteome</keyword>
<protein>
    <submittedName>
        <fullName evidence="1">Uncharacterized protein</fullName>
    </submittedName>
</protein>
<evidence type="ECO:0000313" key="2">
    <source>
        <dbReference type="Proteomes" id="UP000701801"/>
    </source>
</evidence>
<dbReference type="AlphaFoldDB" id="A0A9N9M3E5"/>
<dbReference type="OrthoDB" id="2544694at2759"/>
<organism evidence="1 2">
    <name type="scientific">Hymenoscyphus albidus</name>
    <dbReference type="NCBI Taxonomy" id="595503"/>
    <lineage>
        <taxon>Eukaryota</taxon>
        <taxon>Fungi</taxon>
        <taxon>Dikarya</taxon>
        <taxon>Ascomycota</taxon>
        <taxon>Pezizomycotina</taxon>
        <taxon>Leotiomycetes</taxon>
        <taxon>Helotiales</taxon>
        <taxon>Helotiaceae</taxon>
        <taxon>Hymenoscyphus</taxon>
    </lineage>
</organism>
<accession>A0A9N9M3E5</accession>
<dbReference type="Proteomes" id="UP000701801">
    <property type="component" value="Unassembled WGS sequence"/>
</dbReference>
<dbReference type="Gene3D" id="2.40.160.20">
    <property type="match status" value="1"/>
</dbReference>
<name>A0A9N9M3E5_9HELO</name>
<dbReference type="Pfam" id="PF11578">
    <property type="entry name" value="DUF3237"/>
    <property type="match status" value="1"/>
</dbReference>
<sequence length="176" mass="19113">MDAQTSFPRLEHIADIHLDLSPALPSGTTPKGTNLWIPITGGTIKSPSTTTSNLPKLNLTVPPGGGDYPTLHATDEVLSLDVNLVAIDEETKDLFRFQNSGYITLNEEVSALLLEGKGRSTEFGEKDVRETITCNTGSKDFGWMNFGTMVAQGRLLERDGGLGGIEFRVFRFVAQV</sequence>
<comment type="caution">
    <text evidence="1">The sequence shown here is derived from an EMBL/GenBank/DDBJ whole genome shotgun (WGS) entry which is preliminary data.</text>
</comment>
<dbReference type="EMBL" id="CAJVRM010000726">
    <property type="protein sequence ID" value="CAG8983422.1"/>
    <property type="molecule type" value="Genomic_DNA"/>
</dbReference>
<proteinExistence type="predicted"/>